<dbReference type="Proteomes" id="UP000237105">
    <property type="component" value="Unassembled WGS sequence"/>
</dbReference>
<evidence type="ECO:0000313" key="1">
    <source>
        <dbReference type="EMBL" id="PON35046.1"/>
    </source>
</evidence>
<proteinExistence type="predicted"/>
<comment type="caution">
    <text evidence="1">The sequence shown here is derived from an EMBL/GenBank/DDBJ whole genome shotgun (WGS) entry which is preliminary data.</text>
</comment>
<evidence type="ECO:0000313" key="2">
    <source>
        <dbReference type="Proteomes" id="UP000237105"/>
    </source>
</evidence>
<sequence length="107" mass="12017">MDSKNVWAGWPVIAMRSQQNPMSYGDCASVQQLRSKVKVCKEGLRPKSNMPCSRLYASESRCTLRKALRRELQVGTFGCNPALSISPYQCQAFSILPDLPHKSTKRP</sequence>
<gene>
    <name evidence="1" type="ORF">PanWU01x14_339300</name>
</gene>
<accession>A0A2P5AEV1</accession>
<dbReference type="OrthoDB" id="10269287at2759"/>
<dbReference type="EMBL" id="JXTB01000630">
    <property type="protein sequence ID" value="PON35046.1"/>
    <property type="molecule type" value="Genomic_DNA"/>
</dbReference>
<organism evidence="1 2">
    <name type="scientific">Parasponia andersonii</name>
    <name type="common">Sponia andersonii</name>
    <dbReference type="NCBI Taxonomy" id="3476"/>
    <lineage>
        <taxon>Eukaryota</taxon>
        <taxon>Viridiplantae</taxon>
        <taxon>Streptophyta</taxon>
        <taxon>Embryophyta</taxon>
        <taxon>Tracheophyta</taxon>
        <taxon>Spermatophyta</taxon>
        <taxon>Magnoliopsida</taxon>
        <taxon>eudicotyledons</taxon>
        <taxon>Gunneridae</taxon>
        <taxon>Pentapetalae</taxon>
        <taxon>rosids</taxon>
        <taxon>fabids</taxon>
        <taxon>Rosales</taxon>
        <taxon>Cannabaceae</taxon>
        <taxon>Parasponia</taxon>
    </lineage>
</organism>
<protein>
    <submittedName>
        <fullName evidence="1">Uncharacterized protein</fullName>
    </submittedName>
</protein>
<reference evidence="2" key="1">
    <citation type="submission" date="2016-06" db="EMBL/GenBank/DDBJ databases">
        <title>Parallel loss of symbiosis genes in relatives of nitrogen-fixing non-legume Parasponia.</title>
        <authorList>
            <person name="Van Velzen R."/>
            <person name="Holmer R."/>
            <person name="Bu F."/>
            <person name="Rutten L."/>
            <person name="Van Zeijl A."/>
            <person name="Liu W."/>
            <person name="Santuari L."/>
            <person name="Cao Q."/>
            <person name="Sharma T."/>
            <person name="Shen D."/>
            <person name="Roswanjaya Y."/>
            <person name="Wardhani T."/>
            <person name="Kalhor M.S."/>
            <person name="Jansen J."/>
            <person name="Van den Hoogen J."/>
            <person name="Gungor B."/>
            <person name="Hartog M."/>
            <person name="Hontelez J."/>
            <person name="Verver J."/>
            <person name="Yang W.-C."/>
            <person name="Schijlen E."/>
            <person name="Repin R."/>
            <person name="Schilthuizen M."/>
            <person name="Schranz E."/>
            <person name="Heidstra R."/>
            <person name="Miyata K."/>
            <person name="Fedorova E."/>
            <person name="Kohlen W."/>
            <person name="Bisseling T."/>
            <person name="Smit S."/>
            <person name="Geurts R."/>
        </authorList>
    </citation>
    <scope>NUCLEOTIDE SEQUENCE [LARGE SCALE GENOMIC DNA]</scope>
    <source>
        <strain evidence="2">cv. WU1-14</strain>
    </source>
</reference>
<name>A0A2P5AEV1_PARAD</name>
<dbReference type="AlphaFoldDB" id="A0A2P5AEV1"/>
<keyword evidence="2" id="KW-1185">Reference proteome</keyword>